<proteinExistence type="predicted"/>
<comment type="caution">
    <text evidence="1">The sequence shown here is derived from an EMBL/GenBank/DDBJ whole genome shotgun (WGS) entry which is preliminary data.</text>
</comment>
<dbReference type="Gramene" id="TVU39613">
    <property type="protein sequence ID" value="TVU39613"/>
    <property type="gene ID" value="EJB05_13040"/>
</dbReference>
<protein>
    <submittedName>
        <fullName evidence="1">Uncharacterized protein</fullName>
    </submittedName>
</protein>
<dbReference type="OrthoDB" id="690324at2759"/>
<feature type="non-terminal residue" evidence="1">
    <location>
        <position position="211"/>
    </location>
</feature>
<reference evidence="1 2" key="1">
    <citation type="journal article" date="2019" name="Sci. Rep.">
        <title>A high-quality genome of Eragrostis curvula grass provides insights into Poaceae evolution and supports new strategies to enhance forage quality.</title>
        <authorList>
            <person name="Carballo J."/>
            <person name="Santos B.A.C.M."/>
            <person name="Zappacosta D."/>
            <person name="Garbus I."/>
            <person name="Selva J.P."/>
            <person name="Gallo C.A."/>
            <person name="Diaz A."/>
            <person name="Albertini E."/>
            <person name="Caccamo M."/>
            <person name="Echenique V."/>
        </authorList>
    </citation>
    <scope>NUCLEOTIDE SEQUENCE [LARGE SCALE GENOMIC DNA]</scope>
    <source>
        <strain evidence="2">cv. Victoria</strain>
        <tissue evidence="1">Leaf</tissue>
    </source>
</reference>
<evidence type="ECO:0000313" key="2">
    <source>
        <dbReference type="Proteomes" id="UP000324897"/>
    </source>
</evidence>
<gene>
    <name evidence="1" type="ORF">EJB05_13040</name>
</gene>
<dbReference type="EMBL" id="RWGY01000007">
    <property type="protein sequence ID" value="TVU39613.1"/>
    <property type="molecule type" value="Genomic_DNA"/>
</dbReference>
<name>A0A5J9VV36_9POAL</name>
<dbReference type="AlphaFoldDB" id="A0A5J9VV36"/>
<dbReference type="PANTHER" id="PTHR33186:SF15">
    <property type="entry name" value="OS06G0249850 PROTEIN"/>
    <property type="match status" value="1"/>
</dbReference>
<dbReference type="PANTHER" id="PTHR33186">
    <property type="entry name" value="OS10G0136150 PROTEIN-RELATED"/>
    <property type="match status" value="1"/>
</dbReference>
<evidence type="ECO:0000313" key="1">
    <source>
        <dbReference type="EMBL" id="TVU39613.1"/>
    </source>
</evidence>
<accession>A0A5J9VV36</accession>
<feature type="non-terminal residue" evidence="1">
    <location>
        <position position="1"/>
    </location>
</feature>
<dbReference type="Proteomes" id="UP000324897">
    <property type="component" value="Chromosome 4"/>
</dbReference>
<sequence>MAPPPALMDDLIGEILLCSLEIFSAAVLCLTDSCNHLDCHGGSFVVVFAGTGDDDVSWVTGAWSASITVDFSASYNVGSDPYIDTRQSLITGQAVYFIIEPGNSILKEGPSVIDAPDLYNNSNIIMTAEDGSLGFAGVMDSNLYLWSWKADSKAIAGWEQLLITQDPATLLSLPNGALVSPCGFMEGTDTIFISTSVSIFTLKLKSGQIRK</sequence>
<keyword evidence="2" id="KW-1185">Reference proteome</keyword>
<organism evidence="1 2">
    <name type="scientific">Eragrostis curvula</name>
    <name type="common">weeping love grass</name>
    <dbReference type="NCBI Taxonomy" id="38414"/>
    <lineage>
        <taxon>Eukaryota</taxon>
        <taxon>Viridiplantae</taxon>
        <taxon>Streptophyta</taxon>
        <taxon>Embryophyta</taxon>
        <taxon>Tracheophyta</taxon>
        <taxon>Spermatophyta</taxon>
        <taxon>Magnoliopsida</taxon>
        <taxon>Liliopsida</taxon>
        <taxon>Poales</taxon>
        <taxon>Poaceae</taxon>
        <taxon>PACMAD clade</taxon>
        <taxon>Chloridoideae</taxon>
        <taxon>Eragrostideae</taxon>
        <taxon>Eragrostidinae</taxon>
        <taxon>Eragrostis</taxon>
    </lineage>
</organism>